<evidence type="ECO:0000313" key="6">
    <source>
        <dbReference type="Proteomes" id="UP000249070"/>
    </source>
</evidence>
<dbReference type="Proteomes" id="UP000249070">
    <property type="component" value="Unassembled WGS sequence"/>
</dbReference>
<keyword evidence="1" id="KW-0472">Membrane</keyword>
<keyword evidence="1" id="KW-0812">Transmembrane</keyword>
<evidence type="ECO:0000313" key="7">
    <source>
        <dbReference type="Proteomes" id="UP000289562"/>
    </source>
</evidence>
<accession>A0A1M2WNH8</accession>
<evidence type="ECO:0000313" key="2">
    <source>
        <dbReference type="EMBL" id="OOL82725.1"/>
    </source>
</evidence>
<reference evidence="3 6" key="3">
    <citation type="submission" date="2018-05" db="EMBL/GenBank/DDBJ databases">
        <title>Vancomycin-resistant Enterococcus faecium strain from Chelyabinsk, Russia.</title>
        <authorList>
            <person name="Gostev V."/>
            <person name="Goncharov A."/>
            <person name="Kolodzhieva V."/>
            <person name="Suvorov A."/>
            <person name="Sidorenko S."/>
            <person name="Zueva L."/>
        </authorList>
    </citation>
    <scope>NUCLEOTIDE SEQUENCE [LARGE SCALE GENOMIC DNA]</scope>
    <source>
        <strain evidence="3 6">20</strain>
    </source>
</reference>
<reference evidence="2 5" key="1">
    <citation type="submission" date="2017-02" db="EMBL/GenBank/DDBJ databases">
        <title>Clonality and virulence of isolates of VRE in Hematopoietic Stem Cell Transplanted (HSCT) patients.</title>
        <authorList>
            <person name="Marchi A.P."/>
            <person name="Martins R.C."/>
            <person name="Marie S.K."/>
            <person name="Levin A.S."/>
            <person name="Costa S.F."/>
        </authorList>
    </citation>
    <scope>NUCLEOTIDE SEQUENCE [LARGE SCALE GENOMIC DNA]</scope>
    <source>
        <strain evidence="2 5">LIM1759</strain>
    </source>
</reference>
<dbReference type="AlphaFoldDB" id="A0A1M2WNH8"/>
<evidence type="ECO:0000313" key="5">
    <source>
        <dbReference type="Proteomes" id="UP000191171"/>
    </source>
</evidence>
<comment type="caution">
    <text evidence="4">The sequence shown here is derived from an EMBL/GenBank/DDBJ whole genome shotgun (WGS) entry which is preliminary data.</text>
</comment>
<feature type="transmembrane region" description="Helical" evidence="1">
    <location>
        <begin position="34"/>
        <end position="51"/>
    </location>
</feature>
<dbReference type="Proteomes" id="UP000289562">
    <property type="component" value="Unassembled WGS sequence"/>
</dbReference>
<dbReference type="EMBL" id="MVGJ01000035">
    <property type="protein sequence ID" value="OOL82725.1"/>
    <property type="molecule type" value="Genomic_DNA"/>
</dbReference>
<name>A0A1M2WNH8_ENTFC</name>
<organism evidence="4 7">
    <name type="scientific">Enterococcus faecium</name>
    <name type="common">Streptococcus faecium</name>
    <dbReference type="NCBI Taxonomy" id="1352"/>
    <lineage>
        <taxon>Bacteria</taxon>
        <taxon>Bacillati</taxon>
        <taxon>Bacillota</taxon>
        <taxon>Bacilli</taxon>
        <taxon>Lactobacillales</taxon>
        <taxon>Enterococcaceae</taxon>
        <taxon>Enterococcus</taxon>
    </lineage>
</organism>
<evidence type="ECO:0000313" key="4">
    <source>
        <dbReference type="EMBL" id="RXU86556.1"/>
    </source>
</evidence>
<proteinExistence type="predicted"/>
<reference evidence="4 7" key="2">
    <citation type="submission" date="2017-12" db="EMBL/GenBank/DDBJ databases">
        <title>A pool of 800 enterococci isolated from chicken carcass rinse samples from New Zealand.</title>
        <authorList>
            <person name="Zhang J."/>
            <person name="Rogers L."/>
            <person name="Midwinter A."/>
            <person name="French N."/>
        </authorList>
    </citation>
    <scope>NUCLEOTIDE SEQUENCE [LARGE SCALE GENOMIC DNA]</scope>
    <source>
        <strain evidence="4 7">EN697</strain>
    </source>
</reference>
<dbReference type="Proteomes" id="UP000191171">
    <property type="component" value="Unassembled WGS sequence"/>
</dbReference>
<evidence type="ECO:0000256" key="1">
    <source>
        <dbReference type="SAM" id="Phobius"/>
    </source>
</evidence>
<gene>
    <name evidence="2" type="ORF">B1P95_07995</name>
    <name evidence="4" type="ORF">CYQ77_09475</name>
    <name evidence="3" type="ORF">DKP91_04240</name>
</gene>
<sequence length="77" mass="9470">MFFFINNRKFVRIMQRNYDKWPTSKNKFIRKKDCDMIFVTILNIYVIFASFDTEEVLFVLEFMLHFSVFRILCSILP</sequence>
<keyword evidence="1" id="KW-1133">Transmembrane helix</keyword>
<evidence type="ECO:0000313" key="3">
    <source>
        <dbReference type="EMBL" id="PZM56463.1"/>
    </source>
</evidence>
<dbReference type="EMBL" id="PJVH01000030">
    <property type="protein sequence ID" value="RXU86556.1"/>
    <property type="molecule type" value="Genomic_DNA"/>
</dbReference>
<protein>
    <submittedName>
        <fullName evidence="4">Uncharacterized protein</fullName>
    </submittedName>
</protein>
<dbReference type="EMBL" id="QHGU01000013">
    <property type="protein sequence ID" value="PZM56463.1"/>
    <property type="molecule type" value="Genomic_DNA"/>
</dbReference>